<dbReference type="InterPro" id="IPR002885">
    <property type="entry name" value="PPR_rpt"/>
</dbReference>
<evidence type="ECO:0000313" key="5">
    <source>
        <dbReference type="Ensembl" id="ENSCMIP00000009163.1"/>
    </source>
</evidence>
<evidence type="ECO:0000256" key="3">
    <source>
        <dbReference type="SAM" id="SignalP"/>
    </source>
</evidence>
<dbReference type="GO" id="GO:0005634">
    <property type="term" value="C:nucleus"/>
    <property type="evidence" value="ECO:0007669"/>
    <property type="project" value="TreeGrafter"/>
</dbReference>
<protein>
    <submittedName>
        <fullName evidence="5">Leucine rich pentatricopeptide repeat containing</fullName>
    </submittedName>
</protein>
<dbReference type="NCBIfam" id="TIGR00756">
    <property type="entry name" value="PPR"/>
    <property type="match status" value="1"/>
</dbReference>
<name>A0A4W3GXU9_CALMI</name>
<dbReference type="PROSITE" id="PS51375">
    <property type="entry name" value="PPR"/>
    <property type="match status" value="2"/>
</dbReference>
<reference evidence="5" key="5">
    <citation type="submission" date="2025-09" db="UniProtKB">
        <authorList>
            <consortium name="Ensembl"/>
        </authorList>
    </citation>
    <scope>IDENTIFICATION</scope>
</reference>
<reference evidence="6" key="3">
    <citation type="journal article" date="2014" name="Nature">
        <title>Elephant shark genome provides unique insights into gnathostome evolution.</title>
        <authorList>
            <consortium name="International Elephant Shark Genome Sequencing Consortium"/>
            <person name="Venkatesh B."/>
            <person name="Lee A.P."/>
            <person name="Ravi V."/>
            <person name="Maurya A.K."/>
            <person name="Lian M.M."/>
            <person name="Swann J.B."/>
            <person name="Ohta Y."/>
            <person name="Flajnik M.F."/>
            <person name="Sutoh Y."/>
            <person name="Kasahara M."/>
            <person name="Hoon S."/>
            <person name="Gangu V."/>
            <person name="Roy S.W."/>
            <person name="Irimia M."/>
            <person name="Korzh V."/>
            <person name="Kondrychyn I."/>
            <person name="Lim Z.W."/>
            <person name="Tay B.H."/>
            <person name="Tohari S."/>
            <person name="Kong K.W."/>
            <person name="Ho S."/>
            <person name="Lorente-Galdos B."/>
            <person name="Quilez J."/>
            <person name="Marques-Bonet T."/>
            <person name="Raney B.J."/>
            <person name="Ingham P.W."/>
            <person name="Tay A."/>
            <person name="Hillier L.W."/>
            <person name="Minx P."/>
            <person name="Boehm T."/>
            <person name="Wilson R.K."/>
            <person name="Brenner S."/>
            <person name="Warren W.C."/>
        </authorList>
    </citation>
    <scope>NUCLEOTIDE SEQUENCE [LARGE SCALE GENOMIC DNA]</scope>
</reference>
<dbReference type="Proteomes" id="UP000314986">
    <property type="component" value="Unassembled WGS sequence"/>
</dbReference>
<keyword evidence="3" id="KW-0732">Signal</keyword>
<feature type="repeat" description="PPR" evidence="2">
    <location>
        <begin position="687"/>
        <end position="721"/>
    </location>
</feature>
<dbReference type="Pfam" id="PF17177">
    <property type="entry name" value="PPR_long"/>
    <property type="match status" value="1"/>
</dbReference>
<proteinExistence type="predicted"/>
<reference evidence="6" key="2">
    <citation type="journal article" date="2007" name="PLoS Biol.">
        <title>Survey sequencing and comparative analysis of the elephant shark (Callorhinchus milii) genome.</title>
        <authorList>
            <person name="Venkatesh B."/>
            <person name="Kirkness E.F."/>
            <person name="Loh Y.H."/>
            <person name="Halpern A.L."/>
            <person name="Lee A.P."/>
            <person name="Johnson J."/>
            <person name="Dandona N."/>
            <person name="Viswanathan L.D."/>
            <person name="Tay A."/>
            <person name="Venter J.C."/>
            <person name="Strausberg R.L."/>
            <person name="Brenner S."/>
        </authorList>
    </citation>
    <scope>NUCLEOTIDE SEQUENCE [LARGE SCALE GENOMIC DNA]</scope>
</reference>
<dbReference type="Gene3D" id="1.25.40.10">
    <property type="entry name" value="Tetratricopeptide repeat domain"/>
    <property type="match status" value="3"/>
</dbReference>
<dbReference type="GeneTree" id="ENSGT00960000186682"/>
<keyword evidence="1" id="KW-0677">Repeat</keyword>
<evidence type="ECO:0000259" key="4">
    <source>
        <dbReference type="Pfam" id="PF17177"/>
    </source>
</evidence>
<sequence length="1337" mass="151862">CMYLFMFIFLLRLRGLRSTLMVTMFCVRGYICTLKLSSTVNFSRSLNTNVGRFALAAQQDSFTKDETVPSIRAKQSEHFDWALNKLDSSVRRTGRITKTLLQKIFHDTCRSGHPSSNQALLLLRSCGSLLPEVQLSERTALAHRIWEKLQELVFMQSQHLQSFFDFMKLTGIDMFPGQLNWMEIYLILGFMKSKDLPITEVVFNSLVTGHAKAGDLQSAEGVLTVMADAGIEPGPDTYVALLNVYADKGDIDKINQTLEKVEKTDASLMDRDLMQIIFSLAKSGYPQYVQNIVERMRHDRGYIPDAMNLCLSLITHGLEDTAFQVLKTFPTFQTDSQNGDSFSLGNFFIRHCINSDKPLDKVQQFCEGLKEANLHLAPFQFALHCALEAKKTGISIELMKIIQKENLPIRPHYFWPLLAAHQKEKNVQGTLQVLNAMQELGVEPDVETYTNYVLGSFDSIDMARTQLEENGCPINKVGFYASELRAESVNGRLDNVYSMCKYRLISDTIAIILTCTIGYFLYNLIDNMSDSEVQAKEEHLRQYFHQLKKMGIVIPVNIYRGIRNVLDSYHMPELIKDILLLVDEQDKLTATDLPKGSEAKISALEENMAQLKAENQPVGELLKQLIQMLCSTENMQKALEVKAQYESDMVIGGYAALINLCCRHDNAEEALNLKQEVNRKDSSLALDVNKYLALVKVLSKHGKLEDAINILKEIKEKEVDLRDMTTASLFHILNAAAMRGDKAAVTQLHEAIINLGFAKPTSNLCSPLITVDLEKGDFSSALDGVIDCFKKYNQMPRLHDVLCRLVDQGDTGLLQKAMDFVNQERGEMTMLYDLFFAFLQTGKYKEARKIIETPGLRSRPGRLQWFADKCTAMNQVEALENMVQMTEKLFECDRDQMYFYLLRFFKENNDWRKADATWTKMQEENVIPRERTLRLLAEILKSNGQEVPFEVPETWYEEAVTFTSPAPPASNRNRADFTPSDLEHRIHVLCKKNKAHQVFLEAEKKGLVLSLSAYSALLKTLLSDGLLEEAMNVKSIVETRIKGFTLNDAANSLLIITQVRRDNLKEAKTTLTEMLKAGQVPSQLSVTRLVQAFGSKGDVDHINFLERTMQDLGQSIHLSKMLFINNLLLAHIKNNNIDAAVEYVEPLYMPGENHPQQVTSMAYVFRRILEEKCEDAVDKLNVMAERLANHFGVYGPITDLFLQFLDIGRTEDARLLLERCPGIAEQKKNLISYMAKTSQKPRQVQKIKGLFDLVKDFSEKETVYSYLMKCHAIDNDVASAKALYEKVKEENVVPDELFLKRFALLLRGANEPIPFSEPPVSIALPKSSFHYHSAIHH</sequence>
<gene>
    <name evidence="5" type="primary">lrpprc</name>
</gene>
<accession>A0A4W3GXU9</accession>
<dbReference type="Pfam" id="PF13812">
    <property type="entry name" value="PPR_3"/>
    <property type="match status" value="1"/>
</dbReference>
<evidence type="ECO:0000313" key="6">
    <source>
        <dbReference type="Proteomes" id="UP000314986"/>
    </source>
</evidence>
<dbReference type="GO" id="GO:0070129">
    <property type="term" value="P:regulation of mitochondrial translation"/>
    <property type="evidence" value="ECO:0007669"/>
    <property type="project" value="TreeGrafter"/>
</dbReference>
<evidence type="ECO:0000256" key="2">
    <source>
        <dbReference type="PROSITE-ProRule" id="PRU00708"/>
    </source>
</evidence>
<feature type="domain" description="PROP1-like PPR" evidence="4">
    <location>
        <begin position="186"/>
        <end position="298"/>
    </location>
</feature>
<feature type="signal peptide" evidence="3">
    <location>
        <begin position="1"/>
        <end position="18"/>
    </location>
</feature>
<keyword evidence="6" id="KW-1185">Reference proteome</keyword>
<dbReference type="InterPro" id="IPR033443">
    <property type="entry name" value="PROP1-like_PPR_dom"/>
</dbReference>
<feature type="repeat" description="PPR" evidence="2">
    <location>
        <begin position="199"/>
        <end position="233"/>
    </location>
</feature>
<organism evidence="5 6">
    <name type="scientific">Callorhinchus milii</name>
    <name type="common">Ghost shark</name>
    <dbReference type="NCBI Taxonomy" id="7868"/>
    <lineage>
        <taxon>Eukaryota</taxon>
        <taxon>Metazoa</taxon>
        <taxon>Chordata</taxon>
        <taxon>Craniata</taxon>
        <taxon>Vertebrata</taxon>
        <taxon>Chondrichthyes</taxon>
        <taxon>Holocephali</taxon>
        <taxon>Chimaeriformes</taxon>
        <taxon>Callorhinchidae</taxon>
        <taxon>Callorhinchus</taxon>
    </lineage>
</organism>
<dbReference type="PANTHER" id="PTHR46669">
    <property type="entry name" value="LEUCINE-RICH PPR MOTIF-CONTAINING PROTEIN, MITOCHONDRIAL"/>
    <property type="match status" value="1"/>
</dbReference>
<reference evidence="5" key="4">
    <citation type="submission" date="2025-08" db="UniProtKB">
        <authorList>
            <consortium name="Ensembl"/>
        </authorList>
    </citation>
    <scope>IDENTIFICATION</scope>
</reference>
<dbReference type="InterPro" id="IPR033490">
    <property type="entry name" value="LRP130"/>
</dbReference>
<evidence type="ECO:0000256" key="1">
    <source>
        <dbReference type="ARBA" id="ARBA00022737"/>
    </source>
</evidence>
<dbReference type="InterPro" id="IPR011990">
    <property type="entry name" value="TPR-like_helical_dom_sf"/>
</dbReference>
<dbReference type="Ensembl" id="ENSCMIT00000009417.1">
    <property type="protein sequence ID" value="ENSCMIP00000009163.1"/>
    <property type="gene ID" value="ENSCMIG00000004641.1"/>
</dbReference>
<dbReference type="PANTHER" id="PTHR46669:SF1">
    <property type="entry name" value="LEUCINE-RICH PPR MOTIF-CONTAINING PROTEIN, MITOCHONDRIAL"/>
    <property type="match status" value="1"/>
</dbReference>
<dbReference type="GO" id="GO:0003730">
    <property type="term" value="F:mRNA 3'-UTR binding"/>
    <property type="evidence" value="ECO:0007669"/>
    <property type="project" value="TreeGrafter"/>
</dbReference>
<dbReference type="GO" id="GO:0005739">
    <property type="term" value="C:mitochondrion"/>
    <property type="evidence" value="ECO:0007669"/>
    <property type="project" value="TreeGrafter"/>
</dbReference>
<reference evidence="6" key="1">
    <citation type="journal article" date="2006" name="Science">
        <title>Ancient noncoding elements conserved in the human genome.</title>
        <authorList>
            <person name="Venkatesh B."/>
            <person name="Kirkness E.F."/>
            <person name="Loh Y.H."/>
            <person name="Halpern A.L."/>
            <person name="Lee A.P."/>
            <person name="Johnson J."/>
            <person name="Dandona N."/>
            <person name="Viswanathan L.D."/>
            <person name="Tay A."/>
            <person name="Venter J.C."/>
            <person name="Strausberg R.L."/>
            <person name="Brenner S."/>
        </authorList>
    </citation>
    <scope>NUCLEOTIDE SEQUENCE [LARGE SCALE GENOMIC DNA]</scope>
</reference>
<feature type="chain" id="PRO_5021343126" evidence="3">
    <location>
        <begin position="19"/>
        <end position="1337"/>
    </location>
</feature>